<dbReference type="InterPro" id="IPR003593">
    <property type="entry name" value="AAA+_ATPase"/>
</dbReference>
<evidence type="ECO:0000256" key="2">
    <source>
        <dbReference type="ARBA" id="ARBA00022448"/>
    </source>
</evidence>
<dbReference type="Proteomes" id="UP001595555">
    <property type="component" value="Unassembled WGS sequence"/>
</dbReference>
<dbReference type="InterPro" id="IPR027417">
    <property type="entry name" value="P-loop_NTPase"/>
</dbReference>
<evidence type="ECO:0000256" key="5">
    <source>
        <dbReference type="ARBA" id="ARBA00022840"/>
    </source>
</evidence>
<keyword evidence="4" id="KW-0547">Nucleotide-binding</keyword>
<dbReference type="PROSITE" id="PS50893">
    <property type="entry name" value="ABC_TRANSPORTER_2"/>
    <property type="match status" value="1"/>
</dbReference>
<proteinExistence type="inferred from homology"/>
<evidence type="ECO:0000313" key="8">
    <source>
        <dbReference type="Proteomes" id="UP001595555"/>
    </source>
</evidence>
<accession>A0ABV7FGW6</accession>
<comment type="caution">
    <text evidence="7">The sequence shown here is derived from an EMBL/GenBank/DDBJ whole genome shotgun (WGS) entry which is preliminary data.</text>
</comment>
<feature type="domain" description="ABC transporter" evidence="6">
    <location>
        <begin position="2"/>
        <end position="251"/>
    </location>
</feature>
<keyword evidence="2" id="KW-0813">Transport</keyword>
<keyword evidence="8" id="KW-1185">Reference proteome</keyword>
<sequence length="265" mass="29069">MIRVENLTKVFYPKNAKKMLASNGQLPANNAAITALDKVSFTLRDGEITGLLGLNGAGKSTLMRLIYGLLHPTAGDVWVNEYQLSVNPNAARQQLGVLPDDTGLYKRLTARENIRYFGELQGLAGAPLEAAIDQLIDWLGMHNIAERRAEGFSLGERMKTALARAIVHQPQHVLLDEPTNGLDVITTRSVRRLLHELKAQHRCVIFSSHLMHEVSGLCDRILVIHQGRILADGNLEAIMAAGKAHNLEDAFVSLVQATSTENNNA</sequence>
<dbReference type="Pfam" id="PF00005">
    <property type="entry name" value="ABC_tran"/>
    <property type="match status" value="1"/>
</dbReference>
<organism evidence="7 8">
    <name type="scientific">Cellvibrio fontiphilus</name>
    <dbReference type="NCBI Taxonomy" id="1815559"/>
    <lineage>
        <taxon>Bacteria</taxon>
        <taxon>Pseudomonadati</taxon>
        <taxon>Pseudomonadota</taxon>
        <taxon>Gammaproteobacteria</taxon>
        <taxon>Cellvibrionales</taxon>
        <taxon>Cellvibrionaceae</taxon>
        <taxon>Cellvibrio</taxon>
    </lineage>
</organism>
<dbReference type="EMBL" id="JBHRTF010000004">
    <property type="protein sequence ID" value="MFC3115878.1"/>
    <property type="molecule type" value="Genomic_DNA"/>
</dbReference>
<comment type="similarity">
    <text evidence="1">Belongs to the ABC transporter superfamily.</text>
</comment>
<dbReference type="InterPro" id="IPR050763">
    <property type="entry name" value="ABC_transporter_ATP-binding"/>
</dbReference>
<dbReference type="PANTHER" id="PTHR42711:SF5">
    <property type="entry name" value="ABC TRANSPORTER ATP-BINDING PROTEIN NATA"/>
    <property type="match status" value="1"/>
</dbReference>
<name>A0ABV7FGW6_9GAMM</name>
<protein>
    <submittedName>
        <fullName evidence="7">ATP-binding cassette domain-containing protein</fullName>
    </submittedName>
</protein>
<reference evidence="8" key="1">
    <citation type="journal article" date="2019" name="Int. J. Syst. Evol. Microbiol.">
        <title>The Global Catalogue of Microorganisms (GCM) 10K type strain sequencing project: providing services to taxonomists for standard genome sequencing and annotation.</title>
        <authorList>
            <consortium name="The Broad Institute Genomics Platform"/>
            <consortium name="The Broad Institute Genome Sequencing Center for Infectious Disease"/>
            <person name="Wu L."/>
            <person name="Ma J."/>
        </authorList>
    </citation>
    <scope>NUCLEOTIDE SEQUENCE [LARGE SCALE GENOMIC DNA]</scope>
    <source>
        <strain evidence="8">KCTC 52237</strain>
    </source>
</reference>
<evidence type="ECO:0000256" key="3">
    <source>
        <dbReference type="ARBA" id="ARBA00022458"/>
    </source>
</evidence>
<dbReference type="SMART" id="SM00382">
    <property type="entry name" value="AAA"/>
    <property type="match status" value="1"/>
</dbReference>
<gene>
    <name evidence="7" type="ORF">ACFODX_09945</name>
</gene>
<dbReference type="InterPro" id="IPR003439">
    <property type="entry name" value="ABC_transporter-like_ATP-bd"/>
</dbReference>
<keyword evidence="3" id="KW-0536">Nodulation</keyword>
<dbReference type="Gene3D" id="3.40.50.300">
    <property type="entry name" value="P-loop containing nucleotide triphosphate hydrolases"/>
    <property type="match status" value="1"/>
</dbReference>
<evidence type="ECO:0000256" key="1">
    <source>
        <dbReference type="ARBA" id="ARBA00005417"/>
    </source>
</evidence>
<dbReference type="RefSeq" id="WP_378118610.1">
    <property type="nucleotide sequence ID" value="NZ_JBHRTF010000004.1"/>
</dbReference>
<dbReference type="PANTHER" id="PTHR42711">
    <property type="entry name" value="ABC TRANSPORTER ATP-BINDING PROTEIN"/>
    <property type="match status" value="1"/>
</dbReference>
<evidence type="ECO:0000256" key="4">
    <source>
        <dbReference type="ARBA" id="ARBA00022741"/>
    </source>
</evidence>
<evidence type="ECO:0000259" key="6">
    <source>
        <dbReference type="PROSITE" id="PS50893"/>
    </source>
</evidence>
<keyword evidence="5 7" id="KW-0067">ATP-binding</keyword>
<dbReference type="GO" id="GO:0005524">
    <property type="term" value="F:ATP binding"/>
    <property type="evidence" value="ECO:0007669"/>
    <property type="project" value="UniProtKB-KW"/>
</dbReference>
<dbReference type="SUPFAM" id="SSF52540">
    <property type="entry name" value="P-loop containing nucleoside triphosphate hydrolases"/>
    <property type="match status" value="1"/>
</dbReference>
<evidence type="ECO:0000313" key="7">
    <source>
        <dbReference type="EMBL" id="MFC3115878.1"/>
    </source>
</evidence>